<dbReference type="Gene3D" id="3.10.450.160">
    <property type="entry name" value="inner membrane protein cigr"/>
    <property type="match status" value="1"/>
</dbReference>
<organism evidence="2 3">
    <name type="scientific">Agrobacterium rubi TR3 = NBRC 13261</name>
    <dbReference type="NCBI Taxonomy" id="1368415"/>
    <lineage>
        <taxon>Bacteria</taxon>
        <taxon>Pseudomonadati</taxon>
        <taxon>Pseudomonadota</taxon>
        <taxon>Alphaproteobacteria</taxon>
        <taxon>Hyphomicrobiales</taxon>
        <taxon>Rhizobiaceae</taxon>
        <taxon>Rhizobium/Agrobacterium group</taxon>
        <taxon>Agrobacterium</taxon>
    </lineage>
</organism>
<accession>A0A081CWA5</accession>
<evidence type="ECO:0008006" key="4">
    <source>
        <dbReference type="Google" id="ProtNLM"/>
    </source>
</evidence>
<dbReference type="OrthoDB" id="9808839at2"/>
<dbReference type="RefSeq" id="WP_045230502.1">
    <property type="nucleotide sequence ID" value="NZ_BBJU01000014.1"/>
</dbReference>
<feature type="signal peptide" evidence="1">
    <location>
        <begin position="1"/>
        <end position="22"/>
    </location>
</feature>
<evidence type="ECO:0000313" key="2">
    <source>
        <dbReference type="EMBL" id="GAK70951.1"/>
    </source>
</evidence>
<dbReference type="InterPro" id="IPR024572">
    <property type="entry name" value="RcnB"/>
</dbReference>
<proteinExistence type="predicted"/>
<dbReference type="Proteomes" id="UP000028701">
    <property type="component" value="Unassembled WGS sequence"/>
</dbReference>
<evidence type="ECO:0000313" key="3">
    <source>
        <dbReference type="Proteomes" id="UP000028701"/>
    </source>
</evidence>
<gene>
    <name evidence="2" type="ORF">RRU01S_14_01740</name>
</gene>
<reference evidence="2 3" key="1">
    <citation type="submission" date="2014-08" db="EMBL/GenBank/DDBJ databases">
        <title>Whole genome shotgun sequence of Rhizobium rubi NBRC 13261.</title>
        <authorList>
            <person name="Katano-Makiyama Y."/>
            <person name="Hosoyama A."/>
            <person name="Hashimoto M."/>
            <person name="Hosoyama Y."/>
            <person name="Noguchi M."/>
            <person name="Tsuchikane K."/>
            <person name="Uohara A."/>
            <person name="Ohji S."/>
            <person name="Ichikawa N."/>
            <person name="Kimura A."/>
            <person name="Yamazoe A."/>
            <person name="Fujita N."/>
        </authorList>
    </citation>
    <scope>NUCLEOTIDE SEQUENCE [LARGE SCALE GENOMIC DNA]</scope>
    <source>
        <strain evidence="2 3">NBRC 13261</strain>
    </source>
</reference>
<feature type="chain" id="PRO_5001756205" description="PepSY domain-containing protein" evidence="1">
    <location>
        <begin position="23"/>
        <end position="108"/>
    </location>
</feature>
<comment type="caution">
    <text evidence="2">The sequence shown here is derived from an EMBL/GenBank/DDBJ whole genome shotgun (WGS) entry which is preliminary data.</text>
</comment>
<dbReference type="AlphaFoldDB" id="A0A081CWA5"/>
<protein>
    <recommendedName>
        <fullName evidence="4">PepSY domain-containing protein</fullName>
    </recommendedName>
</protein>
<name>A0A081CWA5_9HYPH</name>
<evidence type="ECO:0000256" key="1">
    <source>
        <dbReference type="SAM" id="SignalP"/>
    </source>
</evidence>
<dbReference type="eggNOG" id="COG5455">
    <property type="taxonomic scope" value="Bacteria"/>
</dbReference>
<dbReference type="Pfam" id="PF11776">
    <property type="entry name" value="RcnB"/>
    <property type="match status" value="1"/>
</dbReference>
<keyword evidence="1" id="KW-0732">Signal</keyword>
<sequence>MKKFLSILLAATVLTAPLAAQAQSRHDDRPGHRMERSVTTKKVIIKKHRWDRGQRLSAAERRHMVDRRDYRRHNLREPGRGQRWVRVDNQYLLINAVNGIIIGLSSSR</sequence>
<dbReference type="EMBL" id="BBJU01000014">
    <property type="protein sequence ID" value="GAK70951.1"/>
    <property type="molecule type" value="Genomic_DNA"/>
</dbReference>